<organism evidence="2 3">
    <name type="scientific">Phytophthora infestans (strain T30-4)</name>
    <name type="common">Potato late blight agent</name>
    <dbReference type="NCBI Taxonomy" id="403677"/>
    <lineage>
        <taxon>Eukaryota</taxon>
        <taxon>Sar</taxon>
        <taxon>Stramenopiles</taxon>
        <taxon>Oomycota</taxon>
        <taxon>Peronosporomycetes</taxon>
        <taxon>Peronosporales</taxon>
        <taxon>Peronosporaceae</taxon>
        <taxon>Phytophthora</taxon>
    </lineage>
</organism>
<sequence>MGDPGGGGGSTPAKPKRALTQHHKPTPLQRAYARLGEAEVKRLQSTFRSLDSKWKGSEHDQAEESP</sequence>
<evidence type="ECO:0000313" key="3">
    <source>
        <dbReference type="Proteomes" id="UP000006643"/>
    </source>
</evidence>
<dbReference type="KEGG" id="pif:PITG_04224"/>
<dbReference type="Proteomes" id="UP000006643">
    <property type="component" value="Unassembled WGS sequence"/>
</dbReference>
<dbReference type="GeneID" id="9479767"/>
<dbReference type="eggNOG" id="ENOG502RGY4">
    <property type="taxonomic scope" value="Eukaryota"/>
</dbReference>
<reference evidence="3" key="1">
    <citation type="journal article" date="2009" name="Nature">
        <title>Genome sequence and analysis of the Irish potato famine pathogen Phytophthora infestans.</title>
        <authorList>
            <consortium name="The Broad Institute Genome Sequencing Platform"/>
            <person name="Haas B.J."/>
            <person name="Kamoun S."/>
            <person name="Zody M.C."/>
            <person name="Jiang R.H."/>
            <person name="Handsaker R.E."/>
            <person name="Cano L.M."/>
            <person name="Grabherr M."/>
            <person name="Kodira C.D."/>
            <person name="Raffaele S."/>
            <person name="Torto-Alalibo T."/>
            <person name="Bozkurt T.O."/>
            <person name="Ah-Fong A.M."/>
            <person name="Alvarado L."/>
            <person name="Anderson V.L."/>
            <person name="Armstrong M.R."/>
            <person name="Avrova A."/>
            <person name="Baxter L."/>
            <person name="Beynon J."/>
            <person name="Boevink P.C."/>
            <person name="Bollmann S.R."/>
            <person name="Bos J.I."/>
            <person name="Bulone V."/>
            <person name="Cai G."/>
            <person name="Cakir C."/>
            <person name="Carrington J.C."/>
            <person name="Chawner M."/>
            <person name="Conti L."/>
            <person name="Costanzo S."/>
            <person name="Ewan R."/>
            <person name="Fahlgren N."/>
            <person name="Fischbach M.A."/>
            <person name="Fugelstad J."/>
            <person name="Gilroy E.M."/>
            <person name="Gnerre S."/>
            <person name="Green P.J."/>
            <person name="Grenville-Briggs L.J."/>
            <person name="Griffith J."/>
            <person name="Grunwald N.J."/>
            <person name="Horn K."/>
            <person name="Horner N.R."/>
            <person name="Hu C.H."/>
            <person name="Huitema E."/>
            <person name="Jeong D.H."/>
            <person name="Jones A.M."/>
            <person name="Jones J.D."/>
            <person name="Jones R.W."/>
            <person name="Karlsson E.K."/>
            <person name="Kunjeti S.G."/>
            <person name="Lamour K."/>
            <person name="Liu Z."/>
            <person name="Ma L."/>
            <person name="Maclean D."/>
            <person name="Chibucos M.C."/>
            <person name="McDonald H."/>
            <person name="McWalters J."/>
            <person name="Meijer H.J."/>
            <person name="Morgan W."/>
            <person name="Morris P.F."/>
            <person name="Munro C.A."/>
            <person name="O'Neill K."/>
            <person name="Ospina-Giraldo M."/>
            <person name="Pinzon A."/>
            <person name="Pritchard L."/>
            <person name="Ramsahoye B."/>
            <person name="Ren Q."/>
            <person name="Restrepo S."/>
            <person name="Roy S."/>
            <person name="Sadanandom A."/>
            <person name="Savidor A."/>
            <person name="Schornack S."/>
            <person name="Schwartz D.C."/>
            <person name="Schumann U.D."/>
            <person name="Schwessinger B."/>
            <person name="Seyer L."/>
            <person name="Sharpe T."/>
            <person name="Silvar C."/>
            <person name="Song J."/>
            <person name="Studholme D.J."/>
            <person name="Sykes S."/>
            <person name="Thines M."/>
            <person name="van de Vondervoort P.J."/>
            <person name="Phuntumart V."/>
            <person name="Wawra S."/>
            <person name="Weide R."/>
            <person name="Win J."/>
            <person name="Young C."/>
            <person name="Zhou S."/>
            <person name="Fry W."/>
            <person name="Meyers B.C."/>
            <person name="van West P."/>
            <person name="Ristaino J."/>
            <person name="Govers F."/>
            <person name="Birch P.R."/>
            <person name="Whisson S.C."/>
            <person name="Judelson H.S."/>
            <person name="Nusbaum C."/>
        </authorList>
    </citation>
    <scope>NUCLEOTIDE SEQUENCE [LARGE SCALE GENOMIC DNA]</scope>
    <source>
        <strain evidence="3">T30-4</strain>
    </source>
</reference>
<evidence type="ECO:0000313" key="2">
    <source>
        <dbReference type="EMBL" id="EEY67247.1"/>
    </source>
</evidence>
<dbReference type="InParanoid" id="D0N0T4"/>
<dbReference type="RefSeq" id="XP_002905895.1">
    <property type="nucleotide sequence ID" value="XM_002905849.1"/>
</dbReference>
<feature type="compositionally biased region" description="Basic residues" evidence="1">
    <location>
        <begin position="14"/>
        <end position="25"/>
    </location>
</feature>
<dbReference type="EMBL" id="DS028122">
    <property type="protein sequence ID" value="EEY67247.1"/>
    <property type="molecule type" value="Genomic_DNA"/>
</dbReference>
<keyword evidence="3" id="KW-1185">Reference proteome</keyword>
<protein>
    <submittedName>
        <fullName evidence="2">Uncharacterized protein</fullName>
    </submittedName>
</protein>
<proteinExistence type="predicted"/>
<name>D0N0T4_PHYIT</name>
<feature type="compositionally biased region" description="Gly residues" evidence="1">
    <location>
        <begin position="1"/>
        <end position="10"/>
    </location>
</feature>
<feature type="region of interest" description="Disordered" evidence="1">
    <location>
        <begin position="1"/>
        <end position="27"/>
    </location>
</feature>
<feature type="compositionally biased region" description="Basic and acidic residues" evidence="1">
    <location>
        <begin position="50"/>
        <end position="66"/>
    </location>
</feature>
<feature type="region of interest" description="Disordered" evidence="1">
    <location>
        <begin position="47"/>
        <end position="66"/>
    </location>
</feature>
<dbReference type="AlphaFoldDB" id="D0N0T4"/>
<dbReference type="OrthoDB" id="143825at2759"/>
<dbReference type="HOGENOM" id="CLU_2836767_0_0_1"/>
<dbReference type="VEuPathDB" id="FungiDB:PITG_04224"/>
<gene>
    <name evidence="2" type="ORF">PITG_04224</name>
</gene>
<accession>D0N0T4</accession>
<evidence type="ECO:0000256" key="1">
    <source>
        <dbReference type="SAM" id="MobiDB-lite"/>
    </source>
</evidence>